<evidence type="ECO:0000259" key="17">
    <source>
        <dbReference type="Pfam" id="PF22528"/>
    </source>
</evidence>
<comment type="subcellular location">
    <subcellularLocation>
        <location evidence="2">Cytoplasm</location>
    </subcellularLocation>
    <subcellularLocation>
        <location evidence="1">Nucleus</location>
    </subcellularLocation>
</comment>
<organism evidence="18 19">
    <name type="scientific">Nannochloropsis salina CCMP1776</name>
    <dbReference type="NCBI Taxonomy" id="1027361"/>
    <lineage>
        <taxon>Eukaryota</taxon>
        <taxon>Sar</taxon>
        <taxon>Stramenopiles</taxon>
        <taxon>Ochrophyta</taxon>
        <taxon>Eustigmatophyceae</taxon>
        <taxon>Eustigmatales</taxon>
        <taxon>Monodopsidaceae</taxon>
        <taxon>Microchloropsis</taxon>
        <taxon>Microchloropsis salina</taxon>
    </lineage>
</organism>
<keyword evidence="7 14" id="KW-0949">S-adenosyl-L-methionine</keyword>
<dbReference type="OrthoDB" id="7848332at2759"/>
<dbReference type="FunFam" id="3.40.50.150:FF:000003">
    <property type="entry name" value="Blast:Protein arginine N-methyltransferase 1"/>
    <property type="match status" value="1"/>
</dbReference>
<keyword evidence="6 14" id="KW-0808">Transferase</keyword>
<dbReference type="GO" id="GO:0005634">
    <property type="term" value="C:nucleus"/>
    <property type="evidence" value="ECO:0007669"/>
    <property type="project" value="UniProtKB-SubCell"/>
</dbReference>
<evidence type="ECO:0000313" key="18">
    <source>
        <dbReference type="EMBL" id="TFJ81993.1"/>
    </source>
</evidence>
<evidence type="ECO:0000313" key="19">
    <source>
        <dbReference type="Proteomes" id="UP000355283"/>
    </source>
</evidence>
<evidence type="ECO:0000256" key="14">
    <source>
        <dbReference type="PROSITE-ProRule" id="PRU01015"/>
    </source>
</evidence>
<evidence type="ECO:0000256" key="7">
    <source>
        <dbReference type="ARBA" id="ARBA00022691"/>
    </source>
</evidence>
<sequence>MPPVSNGRPKGGHEAENDDIQASKNPFTRYYAQLLHQQNMMQDSIRTGTYRNAFLTHKVDFQDKVVLDVGTGTGILAFFAIQAGARKVYAVEASGMAKHAETLVKANGLQGRIIVVKKRVEEMELPEMVDIIVSEPIGFLLVHERMLETYLTARDKWLKQGGLMFPNAGDIVMAPFTDELLYNEQLGKTAFWSTSKDFYGVDLTSLQKDAQAEYFAQPVVGYFHPSCVLAPSAPVRHRVDFLCVTHANLQSFQVPFTFRAERTALMHGMGCWFDIEFAGSGAGGITPVVLSTSPAAPGTHWYQCRLLLPEPIAVNRGQTVSGSMQFMANEHFSYDLLLTVRLDGTNIQCSTTIFLQDQSYHYLNHPVVTPVGDPQAAGIGALGGEGGNWAPAMNTTA</sequence>
<dbReference type="EMBL" id="SDOX01000121">
    <property type="protein sequence ID" value="TFJ81993.1"/>
    <property type="molecule type" value="Genomic_DNA"/>
</dbReference>
<evidence type="ECO:0000256" key="12">
    <source>
        <dbReference type="ARBA" id="ARBA00049086"/>
    </source>
</evidence>
<dbReference type="InterPro" id="IPR055135">
    <property type="entry name" value="PRMT_dom"/>
</dbReference>
<evidence type="ECO:0000256" key="3">
    <source>
        <dbReference type="ARBA" id="ARBA00011925"/>
    </source>
</evidence>
<keyword evidence="9" id="KW-0805">Transcription regulation</keyword>
<dbReference type="Gene3D" id="2.70.160.11">
    <property type="entry name" value="Hnrnp arginine n-methyltransferase1"/>
    <property type="match status" value="1"/>
</dbReference>
<evidence type="ECO:0000256" key="11">
    <source>
        <dbReference type="ARBA" id="ARBA00023242"/>
    </source>
</evidence>
<dbReference type="CDD" id="cd02440">
    <property type="entry name" value="AdoMet_MTases"/>
    <property type="match status" value="1"/>
</dbReference>
<evidence type="ECO:0000256" key="2">
    <source>
        <dbReference type="ARBA" id="ARBA00004496"/>
    </source>
</evidence>
<keyword evidence="5 14" id="KW-0489">Methyltransferase</keyword>
<evidence type="ECO:0000259" key="16">
    <source>
        <dbReference type="Pfam" id="PF13649"/>
    </source>
</evidence>
<evidence type="ECO:0000256" key="9">
    <source>
        <dbReference type="ARBA" id="ARBA00023015"/>
    </source>
</evidence>
<dbReference type="Pfam" id="PF22528">
    <property type="entry name" value="PRMT_C"/>
    <property type="match status" value="1"/>
</dbReference>
<keyword evidence="4" id="KW-0963">Cytoplasm</keyword>
<dbReference type="PANTHER" id="PTHR11006">
    <property type="entry name" value="PROTEIN ARGININE N-METHYLTRANSFERASE"/>
    <property type="match status" value="1"/>
</dbReference>
<dbReference type="GO" id="GO:0035242">
    <property type="term" value="F:protein-arginine omega-N asymmetric methyltransferase activity"/>
    <property type="evidence" value="ECO:0007669"/>
    <property type="project" value="UniProtKB-EC"/>
</dbReference>
<evidence type="ECO:0000256" key="15">
    <source>
        <dbReference type="SAM" id="MobiDB-lite"/>
    </source>
</evidence>
<dbReference type="InterPro" id="IPR029063">
    <property type="entry name" value="SAM-dependent_MTases_sf"/>
</dbReference>
<dbReference type="GO" id="GO:0005737">
    <property type="term" value="C:cytoplasm"/>
    <property type="evidence" value="ECO:0007669"/>
    <property type="project" value="UniProtKB-SubCell"/>
</dbReference>
<dbReference type="AlphaFoldDB" id="A0A4D9CWT1"/>
<gene>
    <name evidence="18" type="ORF">NSK_006661</name>
</gene>
<keyword evidence="8" id="KW-0156">Chromatin regulator</keyword>
<dbReference type="Pfam" id="PF13649">
    <property type="entry name" value="Methyltransf_25"/>
    <property type="match status" value="1"/>
</dbReference>
<evidence type="ECO:0000256" key="4">
    <source>
        <dbReference type="ARBA" id="ARBA00022490"/>
    </source>
</evidence>
<dbReference type="InterPro" id="IPR041698">
    <property type="entry name" value="Methyltransf_25"/>
</dbReference>
<dbReference type="GO" id="GO:0070611">
    <property type="term" value="F:histone H3R2 methyltransferase activity"/>
    <property type="evidence" value="ECO:0007669"/>
    <property type="project" value="TreeGrafter"/>
</dbReference>
<evidence type="ECO:0000256" key="13">
    <source>
        <dbReference type="ARBA" id="ARBA00049303"/>
    </source>
</evidence>
<evidence type="ECO:0000256" key="8">
    <source>
        <dbReference type="ARBA" id="ARBA00022853"/>
    </source>
</evidence>
<comment type="catalytic activity">
    <reaction evidence="13">
        <text>L-arginyl-[protein] + S-adenosyl-L-methionine = N(omega)-methyl-L-arginyl-[protein] + S-adenosyl-L-homocysteine + H(+)</text>
        <dbReference type="Rhea" id="RHEA:48100"/>
        <dbReference type="Rhea" id="RHEA-COMP:10532"/>
        <dbReference type="Rhea" id="RHEA-COMP:11990"/>
        <dbReference type="ChEBI" id="CHEBI:15378"/>
        <dbReference type="ChEBI" id="CHEBI:29965"/>
        <dbReference type="ChEBI" id="CHEBI:57856"/>
        <dbReference type="ChEBI" id="CHEBI:59789"/>
        <dbReference type="ChEBI" id="CHEBI:65280"/>
    </reaction>
    <physiologicalReaction direction="left-to-right" evidence="13">
        <dbReference type="Rhea" id="RHEA:48101"/>
    </physiologicalReaction>
</comment>
<evidence type="ECO:0000256" key="1">
    <source>
        <dbReference type="ARBA" id="ARBA00004123"/>
    </source>
</evidence>
<keyword evidence="11" id="KW-0539">Nucleus</keyword>
<comment type="caution">
    <text evidence="18">The sequence shown here is derived from an EMBL/GenBank/DDBJ whole genome shotgun (WGS) entry which is preliminary data.</text>
</comment>
<reference evidence="18 19" key="1">
    <citation type="submission" date="2019-01" db="EMBL/GenBank/DDBJ databases">
        <title>Nuclear Genome Assembly of the Microalgal Biofuel strain Nannochloropsis salina CCMP1776.</title>
        <authorList>
            <person name="Hovde B."/>
        </authorList>
    </citation>
    <scope>NUCLEOTIDE SEQUENCE [LARGE SCALE GENOMIC DNA]</scope>
    <source>
        <strain evidence="18 19">CCMP1776</strain>
    </source>
</reference>
<protein>
    <recommendedName>
        <fullName evidence="3">type I protein arginine methyltransferase</fullName>
        <ecNumber evidence="3">2.1.1.319</ecNumber>
    </recommendedName>
</protein>
<dbReference type="GO" id="GO:0032259">
    <property type="term" value="P:methylation"/>
    <property type="evidence" value="ECO:0007669"/>
    <property type="project" value="UniProtKB-KW"/>
</dbReference>
<comment type="catalytic activity">
    <reaction evidence="12">
        <text>L-arginyl-[protein] + 2 S-adenosyl-L-methionine = N(omega),N(omega)-dimethyl-L-arginyl-[protein] + 2 S-adenosyl-L-homocysteine + 2 H(+)</text>
        <dbReference type="Rhea" id="RHEA:48096"/>
        <dbReference type="Rhea" id="RHEA-COMP:10532"/>
        <dbReference type="Rhea" id="RHEA-COMP:11991"/>
        <dbReference type="ChEBI" id="CHEBI:15378"/>
        <dbReference type="ChEBI" id="CHEBI:29965"/>
        <dbReference type="ChEBI" id="CHEBI:57856"/>
        <dbReference type="ChEBI" id="CHEBI:59789"/>
        <dbReference type="ChEBI" id="CHEBI:61897"/>
        <dbReference type="EC" id="2.1.1.319"/>
    </reaction>
</comment>
<name>A0A4D9CWT1_9STRA</name>
<dbReference type="Gene3D" id="3.40.50.150">
    <property type="entry name" value="Vaccinia Virus protein VP39"/>
    <property type="match status" value="1"/>
</dbReference>
<feature type="domain" description="Protein arginine N-methyltransferase" evidence="17">
    <location>
        <begin position="188"/>
        <end position="335"/>
    </location>
</feature>
<evidence type="ECO:0000256" key="5">
    <source>
        <dbReference type="ARBA" id="ARBA00022603"/>
    </source>
</evidence>
<evidence type="ECO:0000256" key="10">
    <source>
        <dbReference type="ARBA" id="ARBA00023163"/>
    </source>
</evidence>
<evidence type="ECO:0000256" key="6">
    <source>
        <dbReference type="ARBA" id="ARBA00022679"/>
    </source>
</evidence>
<keyword evidence="19" id="KW-1185">Reference proteome</keyword>
<dbReference type="InterPro" id="IPR025799">
    <property type="entry name" value="Arg_MeTrfase"/>
</dbReference>
<dbReference type="Proteomes" id="UP000355283">
    <property type="component" value="Unassembled WGS sequence"/>
</dbReference>
<feature type="region of interest" description="Disordered" evidence="15">
    <location>
        <begin position="1"/>
        <end position="22"/>
    </location>
</feature>
<feature type="domain" description="Methyltransferase" evidence="16">
    <location>
        <begin position="66"/>
        <end position="162"/>
    </location>
</feature>
<dbReference type="EC" id="2.1.1.319" evidence="3"/>
<accession>A0A4D9CWT1</accession>
<dbReference type="SUPFAM" id="SSF53335">
    <property type="entry name" value="S-adenosyl-L-methionine-dependent methyltransferases"/>
    <property type="match status" value="1"/>
</dbReference>
<dbReference type="PROSITE" id="PS51678">
    <property type="entry name" value="SAM_MT_PRMT"/>
    <property type="match status" value="1"/>
</dbReference>
<keyword evidence="10" id="KW-0804">Transcription</keyword>
<dbReference type="PANTHER" id="PTHR11006:SF10">
    <property type="entry name" value="HISTONE-ARGININE METHYLTRANSFERASE CARMER-RELATED"/>
    <property type="match status" value="1"/>
</dbReference>
<proteinExistence type="predicted"/>